<evidence type="ECO:0000256" key="3">
    <source>
        <dbReference type="PROSITE-ProRule" id="PRU00221"/>
    </source>
</evidence>
<dbReference type="PROSITE" id="PS00678">
    <property type="entry name" value="WD_REPEATS_1"/>
    <property type="match status" value="1"/>
</dbReference>
<dbReference type="Proteomes" id="UP000018001">
    <property type="component" value="Unassembled WGS sequence"/>
</dbReference>
<keyword evidence="6" id="KW-1185">Reference proteome</keyword>
<evidence type="ECO:0000256" key="1">
    <source>
        <dbReference type="ARBA" id="ARBA00022574"/>
    </source>
</evidence>
<dbReference type="InterPro" id="IPR019775">
    <property type="entry name" value="WD40_repeat_CS"/>
</dbReference>
<gene>
    <name evidence="5" type="ORF">PVAR5_7439</name>
</gene>
<feature type="region of interest" description="Disordered" evidence="4">
    <location>
        <begin position="368"/>
        <end position="410"/>
    </location>
</feature>
<keyword evidence="2" id="KW-0677">Repeat</keyword>
<dbReference type="InterPro" id="IPR039328">
    <property type="entry name" value="WDR89"/>
</dbReference>
<dbReference type="HOGENOM" id="CLU_037323_3_1_1"/>
<accession>V5G2V6</accession>
<comment type="caution">
    <text evidence="5">The sequence shown here is derived from an EMBL/GenBank/DDBJ whole genome shotgun (WGS) entry which is preliminary data.</text>
</comment>
<dbReference type="InterPro" id="IPR015943">
    <property type="entry name" value="WD40/YVTN_repeat-like_dom_sf"/>
</dbReference>
<keyword evidence="1 3" id="KW-0853">WD repeat</keyword>
<dbReference type="OrthoDB" id="25131at2759"/>
<dbReference type="FunCoup" id="V5G2V6">
    <property type="interactions" value="666"/>
</dbReference>
<dbReference type="SUPFAM" id="SSF50978">
    <property type="entry name" value="WD40 repeat-like"/>
    <property type="match status" value="1"/>
</dbReference>
<dbReference type="PROSITE" id="PS50082">
    <property type="entry name" value="WD_REPEATS_2"/>
    <property type="match status" value="2"/>
</dbReference>
<evidence type="ECO:0000256" key="2">
    <source>
        <dbReference type="ARBA" id="ARBA00022737"/>
    </source>
</evidence>
<dbReference type="InterPro" id="IPR036322">
    <property type="entry name" value="WD40_repeat_dom_sf"/>
</dbReference>
<dbReference type="Pfam" id="PF00400">
    <property type="entry name" value="WD40"/>
    <property type="match status" value="2"/>
</dbReference>
<dbReference type="AlphaFoldDB" id="V5G2V6"/>
<dbReference type="SMART" id="SM00320">
    <property type="entry name" value="WD40"/>
    <property type="match status" value="3"/>
</dbReference>
<evidence type="ECO:0000256" key="4">
    <source>
        <dbReference type="SAM" id="MobiDB-lite"/>
    </source>
</evidence>
<dbReference type="InParanoid" id="V5G2V6"/>
<organism evidence="5 6">
    <name type="scientific">Byssochlamys spectabilis (strain No. 5 / NBRC 109023)</name>
    <name type="common">Paecilomyces variotii</name>
    <dbReference type="NCBI Taxonomy" id="1356009"/>
    <lineage>
        <taxon>Eukaryota</taxon>
        <taxon>Fungi</taxon>
        <taxon>Dikarya</taxon>
        <taxon>Ascomycota</taxon>
        <taxon>Pezizomycotina</taxon>
        <taxon>Eurotiomycetes</taxon>
        <taxon>Eurotiomycetidae</taxon>
        <taxon>Eurotiales</taxon>
        <taxon>Thermoascaceae</taxon>
        <taxon>Paecilomyces</taxon>
    </lineage>
</organism>
<dbReference type="PANTHER" id="PTHR22889">
    <property type="entry name" value="WD REPEAT-CONTAINING PROTEIN 89"/>
    <property type="match status" value="1"/>
</dbReference>
<reference evidence="6" key="1">
    <citation type="journal article" date="2014" name="Genome Announc.">
        <title>Draft genome sequence of the formaldehyde-resistant fungus Byssochlamys spectabilis No. 5 (anamorph Paecilomyces variotii No. 5) (NBRC109023).</title>
        <authorList>
            <person name="Oka T."/>
            <person name="Ekino K."/>
            <person name="Fukuda K."/>
            <person name="Nomura Y."/>
        </authorList>
    </citation>
    <scope>NUCLEOTIDE SEQUENCE [LARGE SCALE GENOMIC DNA]</scope>
    <source>
        <strain evidence="6">No. 5 / NBRC 109023</strain>
    </source>
</reference>
<dbReference type="eggNOG" id="KOG1188">
    <property type="taxonomic scope" value="Eukaryota"/>
</dbReference>
<evidence type="ECO:0000313" key="5">
    <source>
        <dbReference type="EMBL" id="GAD98738.1"/>
    </source>
</evidence>
<dbReference type="PANTHER" id="PTHR22889:SF0">
    <property type="entry name" value="WD REPEAT-CONTAINING PROTEIN 89"/>
    <property type="match status" value="1"/>
</dbReference>
<evidence type="ECO:0000313" key="6">
    <source>
        <dbReference type="Proteomes" id="UP000018001"/>
    </source>
</evidence>
<dbReference type="EMBL" id="BAUL01000259">
    <property type="protein sequence ID" value="GAD98738.1"/>
    <property type="molecule type" value="Genomic_DNA"/>
</dbReference>
<dbReference type="InterPro" id="IPR001680">
    <property type="entry name" value="WD40_rpt"/>
</dbReference>
<feature type="repeat" description="WD" evidence="3">
    <location>
        <begin position="174"/>
        <end position="207"/>
    </location>
</feature>
<proteinExistence type="predicted"/>
<name>V5G2V6_BYSSN</name>
<dbReference type="Gene3D" id="2.130.10.10">
    <property type="entry name" value="YVTN repeat-like/Quinoprotein amine dehydrogenase"/>
    <property type="match status" value="2"/>
</dbReference>
<feature type="repeat" description="WD" evidence="3">
    <location>
        <begin position="78"/>
        <end position="102"/>
    </location>
</feature>
<dbReference type="PROSITE" id="PS50294">
    <property type="entry name" value="WD_REPEATS_REGION"/>
    <property type="match status" value="1"/>
</dbReference>
<sequence>MNTLKAAGSSTLNLPKGSYIYSISASTPDSFAAISSDDSLRTFDSNSLKLLSVPATKTHEEGVTCLKEYGQATEGGPQLLATAGRDGKVKLWDVRSGSGKGQPVVEMETGKFELLKSMRFTMTCIGIAKHVPVLSLACSAATNTVVAGTELASYQAAVVFWDIRSPKEPRLQYVESHNDDVTELQFHPLRNDIVLSGSTDGLVNIYDTNIADEEDALIQVINHGSVHHAGYLSENAIYALSHDETFSIHPITNPDDPAQEPSPIQFGDVRQSLGCEYVVQILGGSQGTYVAAGNTTQQKLDLVPLVPNPKWRFDQENIWRLPGAHGEEIVRSIYLDEKSQAVFTGGEDGVVVLGLACQGRQNRQCADGAATKMRPESRQLSGQTGVGEGKKAQRRAQLGRLTGRENQDGR</sequence>
<protein>
    <submittedName>
        <fullName evidence="5">WD domain protein</fullName>
    </submittedName>
</protein>